<reference evidence="1" key="1">
    <citation type="submission" date="2014-09" db="EMBL/GenBank/DDBJ databases">
        <authorList>
            <person name="Magalhaes I.L.F."/>
            <person name="Oliveira U."/>
            <person name="Santos F.R."/>
            <person name="Vidigal T.H.D.A."/>
            <person name="Brescovit A.D."/>
            <person name="Santos A.J."/>
        </authorList>
    </citation>
    <scope>NUCLEOTIDE SEQUENCE</scope>
    <source>
        <tissue evidence="1">Shoot tissue taken approximately 20 cm above the soil surface</tissue>
    </source>
</reference>
<organism evidence="1">
    <name type="scientific">Arundo donax</name>
    <name type="common">Giant reed</name>
    <name type="synonym">Donax arundinaceus</name>
    <dbReference type="NCBI Taxonomy" id="35708"/>
    <lineage>
        <taxon>Eukaryota</taxon>
        <taxon>Viridiplantae</taxon>
        <taxon>Streptophyta</taxon>
        <taxon>Embryophyta</taxon>
        <taxon>Tracheophyta</taxon>
        <taxon>Spermatophyta</taxon>
        <taxon>Magnoliopsida</taxon>
        <taxon>Liliopsida</taxon>
        <taxon>Poales</taxon>
        <taxon>Poaceae</taxon>
        <taxon>PACMAD clade</taxon>
        <taxon>Arundinoideae</taxon>
        <taxon>Arundineae</taxon>
        <taxon>Arundo</taxon>
    </lineage>
</organism>
<protein>
    <submittedName>
        <fullName evidence="1">Uncharacterized protein</fullName>
    </submittedName>
</protein>
<proteinExistence type="predicted"/>
<evidence type="ECO:0000313" key="1">
    <source>
        <dbReference type="EMBL" id="JAD98140.1"/>
    </source>
</evidence>
<sequence>MRRHPRHRRQGFG</sequence>
<dbReference type="EMBL" id="GBRH01199755">
    <property type="protein sequence ID" value="JAD98140.1"/>
    <property type="molecule type" value="Transcribed_RNA"/>
</dbReference>
<name>A0A0A9EJZ2_ARUDO</name>
<accession>A0A0A9EJZ2</accession>
<reference evidence="1" key="2">
    <citation type="journal article" date="2015" name="Data Brief">
        <title>Shoot transcriptome of the giant reed, Arundo donax.</title>
        <authorList>
            <person name="Barrero R.A."/>
            <person name="Guerrero F.D."/>
            <person name="Moolhuijzen P."/>
            <person name="Goolsby J.A."/>
            <person name="Tidwell J."/>
            <person name="Bellgard S.E."/>
            <person name="Bellgard M.I."/>
        </authorList>
    </citation>
    <scope>NUCLEOTIDE SEQUENCE</scope>
    <source>
        <tissue evidence="1">Shoot tissue taken approximately 20 cm above the soil surface</tissue>
    </source>
</reference>